<name>A0A098TND2_9CYAN</name>
<keyword evidence="1" id="KW-0547">Nucleotide-binding</keyword>
<evidence type="ECO:0000313" key="6">
    <source>
        <dbReference type="Proteomes" id="UP000030170"/>
    </source>
</evidence>
<dbReference type="PANTHER" id="PTHR30580">
    <property type="entry name" value="PRIMOSOMAL PROTEIN N"/>
    <property type="match status" value="1"/>
</dbReference>
<gene>
    <name evidence="5" type="ORF">DO97_19980</name>
</gene>
<sequence length="137" mass="15499">MILQTYTPDHPVIQAVQRHDYLAFMQAELQQRQGLHYPPYGQLILLRFSSTDAEVVEATAEELARALQVVQAAHEGFEILGPAPAQVMRVARRFRWQILLKSFQPLPEAILSDLTQLRTLCPPTVSLTLDVDPLNLL</sequence>
<dbReference type="Proteomes" id="UP000030170">
    <property type="component" value="Unassembled WGS sequence"/>
</dbReference>
<dbReference type="GO" id="GO:0003677">
    <property type="term" value="F:DNA binding"/>
    <property type="evidence" value="ECO:0007669"/>
    <property type="project" value="UniProtKB-KW"/>
</dbReference>
<keyword evidence="2" id="KW-0067">ATP-binding</keyword>
<dbReference type="STRING" id="1497020.DO97_19980"/>
<dbReference type="Pfam" id="PF18074">
    <property type="entry name" value="PriA_C"/>
    <property type="match status" value="1"/>
</dbReference>
<reference evidence="5 6" key="1">
    <citation type="journal article" date="2014" name="Mol. Ecol.">
        <title>Evolution of Synechococcus.</title>
        <authorList>
            <person name="Dvorak P."/>
            <person name="Casamatta D."/>
            <person name="Hasler P."/>
            <person name="Poulickova A."/>
            <person name="Ondrej V."/>
            <person name="Sanges R."/>
        </authorList>
    </citation>
    <scope>NUCLEOTIDE SEQUENCE [LARGE SCALE GENOMIC DNA]</scope>
    <source>
        <strain evidence="5 6">CAUP A 1101</strain>
    </source>
</reference>
<dbReference type="RefSeq" id="WP_338038297.1">
    <property type="nucleotide sequence ID" value="NZ_JJML01000008.1"/>
</dbReference>
<evidence type="ECO:0000313" key="5">
    <source>
        <dbReference type="EMBL" id="KGF73377.1"/>
    </source>
</evidence>
<dbReference type="GO" id="GO:0006270">
    <property type="term" value="P:DNA replication initiation"/>
    <property type="evidence" value="ECO:0007669"/>
    <property type="project" value="TreeGrafter"/>
</dbReference>
<evidence type="ECO:0000256" key="2">
    <source>
        <dbReference type="ARBA" id="ARBA00022840"/>
    </source>
</evidence>
<organism evidence="5 6">
    <name type="scientific">Neosynechococcus sphagnicola sy1</name>
    <dbReference type="NCBI Taxonomy" id="1497020"/>
    <lineage>
        <taxon>Bacteria</taxon>
        <taxon>Bacillati</taxon>
        <taxon>Cyanobacteriota</taxon>
        <taxon>Cyanophyceae</taxon>
        <taxon>Neosynechococcales</taxon>
        <taxon>Neosynechococcaceae</taxon>
        <taxon>Neosynechococcus</taxon>
    </lineage>
</organism>
<dbReference type="EMBL" id="JJML01000008">
    <property type="protein sequence ID" value="KGF73377.1"/>
    <property type="molecule type" value="Genomic_DNA"/>
</dbReference>
<dbReference type="PANTHER" id="PTHR30580:SF0">
    <property type="entry name" value="PRIMOSOMAL PROTEIN N"/>
    <property type="match status" value="1"/>
</dbReference>
<keyword evidence="6" id="KW-1185">Reference proteome</keyword>
<proteinExistence type="predicted"/>
<dbReference type="AlphaFoldDB" id="A0A098TND2"/>
<evidence type="ECO:0000256" key="3">
    <source>
        <dbReference type="ARBA" id="ARBA00023125"/>
    </source>
</evidence>
<evidence type="ECO:0000259" key="4">
    <source>
        <dbReference type="Pfam" id="PF18074"/>
    </source>
</evidence>
<evidence type="ECO:0000256" key="1">
    <source>
        <dbReference type="ARBA" id="ARBA00022741"/>
    </source>
</evidence>
<comment type="caution">
    <text evidence="5">The sequence shown here is derived from an EMBL/GenBank/DDBJ whole genome shotgun (WGS) entry which is preliminary data.</text>
</comment>
<dbReference type="InterPro" id="IPR041236">
    <property type="entry name" value="PriA_C"/>
</dbReference>
<protein>
    <recommendedName>
        <fullName evidence="4">Primosomal protein N C-terminal domain-containing protein</fullName>
    </recommendedName>
</protein>
<dbReference type="GO" id="GO:0006302">
    <property type="term" value="P:double-strand break repair"/>
    <property type="evidence" value="ECO:0007669"/>
    <property type="project" value="TreeGrafter"/>
</dbReference>
<keyword evidence="3" id="KW-0238">DNA-binding</keyword>
<accession>A0A098TND2</accession>
<feature type="domain" description="Primosomal protein N C-terminal" evidence="4">
    <location>
        <begin position="39"/>
        <end position="133"/>
    </location>
</feature>
<dbReference type="GO" id="GO:0043138">
    <property type="term" value="F:3'-5' DNA helicase activity"/>
    <property type="evidence" value="ECO:0007669"/>
    <property type="project" value="TreeGrafter"/>
</dbReference>
<dbReference type="GO" id="GO:0005524">
    <property type="term" value="F:ATP binding"/>
    <property type="evidence" value="ECO:0007669"/>
    <property type="project" value="UniProtKB-KW"/>
</dbReference>
<dbReference type="GO" id="GO:0006310">
    <property type="term" value="P:DNA recombination"/>
    <property type="evidence" value="ECO:0007669"/>
    <property type="project" value="TreeGrafter"/>
</dbReference>